<dbReference type="InterPro" id="IPR012165">
    <property type="entry name" value="Cyt_c3_hydrogenase_gsu"/>
</dbReference>
<dbReference type="RefSeq" id="WP_154537572.1">
    <property type="nucleotide sequence ID" value="NZ_JAQYHJ010000036.1"/>
</dbReference>
<dbReference type="GO" id="GO:0050660">
    <property type="term" value="F:flavin adenine dinucleotide binding"/>
    <property type="evidence" value="ECO:0007669"/>
    <property type="project" value="InterPro"/>
</dbReference>
<dbReference type="PRINTS" id="PR00406">
    <property type="entry name" value="CYTB5RDTASE"/>
</dbReference>
<dbReference type="InterPro" id="IPR017938">
    <property type="entry name" value="Riboflavin_synthase-like_b-brl"/>
</dbReference>
<feature type="domain" description="FAD-binding FR-type" evidence="2">
    <location>
        <begin position="7"/>
        <end position="99"/>
    </location>
</feature>
<dbReference type="InterPro" id="IPR019480">
    <property type="entry name" value="Dihydroorotate_DH_Fe-S-bd"/>
</dbReference>
<keyword evidence="1" id="KW-0479">Metal-binding</keyword>
<dbReference type="GO" id="GO:0006221">
    <property type="term" value="P:pyrimidine nucleotide biosynthetic process"/>
    <property type="evidence" value="ECO:0007669"/>
    <property type="project" value="InterPro"/>
</dbReference>
<keyword evidence="1" id="KW-0001">2Fe-2S</keyword>
<proteinExistence type="predicted"/>
<dbReference type="NCBIfam" id="TIGR02911">
    <property type="entry name" value="sulfite_red_B"/>
    <property type="match status" value="1"/>
</dbReference>
<dbReference type="EMBL" id="VUNE01000002">
    <property type="protein sequence ID" value="MST62169.1"/>
    <property type="molecule type" value="Genomic_DNA"/>
</dbReference>
<accession>A0A6N7XG43</accession>
<evidence type="ECO:0000313" key="4">
    <source>
        <dbReference type="Proteomes" id="UP000440713"/>
    </source>
</evidence>
<evidence type="ECO:0000256" key="1">
    <source>
        <dbReference type="PIRSR" id="PIRSR006816-2"/>
    </source>
</evidence>
<feature type="binding site" evidence="1">
    <location>
        <position position="250"/>
    </location>
    <ligand>
        <name>[2Fe-2S] cluster</name>
        <dbReference type="ChEBI" id="CHEBI:190135"/>
    </ligand>
</feature>
<feature type="binding site" evidence="1">
    <location>
        <position position="234"/>
    </location>
    <ligand>
        <name>[2Fe-2S] cluster</name>
        <dbReference type="ChEBI" id="CHEBI:190135"/>
    </ligand>
</feature>
<feature type="binding site" evidence="1">
    <location>
        <position position="242"/>
    </location>
    <ligand>
        <name>[2Fe-2S] cluster</name>
        <dbReference type="ChEBI" id="CHEBI:190135"/>
    </ligand>
</feature>
<dbReference type="Pfam" id="PF10418">
    <property type="entry name" value="DHODB_Fe-S_bind"/>
    <property type="match status" value="1"/>
</dbReference>
<dbReference type="InterPro" id="IPR039261">
    <property type="entry name" value="FNR_nucleotide-bd"/>
</dbReference>
<keyword evidence="4" id="KW-1185">Reference proteome</keyword>
<comment type="cofactor">
    <cofactor evidence="1">
        <name>[2Fe-2S] cluster</name>
        <dbReference type="ChEBI" id="CHEBI:190135"/>
    </cofactor>
    <text evidence="1">Binds 1 [2Fe-2S] cluster per subunit.</text>
</comment>
<dbReference type="PROSITE" id="PS51384">
    <property type="entry name" value="FAD_FR"/>
    <property type="match status" value="1"/>
</dbReference>
<dbReference type="InterPro" id="IPR014260">
    <property type="entry name" value="Sulphite_reductase_B"/>
</dbReference>
<evidence type="ECO:0000259" key="2">
    <source>
        <dbReference type="PROSITE" id="PS51384"/>
    </source>
</evidence>
<dbReference type="GO" id="GO:0051537">
    <property type="term" value="F:2 iron, 2 sulfur cluster binding"/>
    <property type="evidence" value="ECO:0007669"/>
    <property type="project" value="UniProtKB-KW"/>
</dbReference>
<dbReference type="InterPro" id="IPR001433">
    <property type="entry name" value="OxRdtase_FAD/NAD-bd"/>
</dbReference>
<dbReference type="PANTHER" id="PTHR43513">
    <property type="entry name" value="DIHYDROOROTATE DEHYDROGENASE B (NAD(+)), ELECTRON TRANSFER SUBUNIT"/>
    <property type="match status" value="1"/>
</dbReference>
<dbReference type="GO" id="GO:0046872">
    <property type="term" value="F:metal ion binding"/>
    <property type="evidence" value="ECO:0007669"/>
    <property type="project" value="UniProtKB-KW"/>
</dbReference>
<dbReference type="PIRSF" id="PIRSF006816">
    <property type="entry name" value="Cyc3_hyd_g"/>
    <property type="match status" value="1"/>
</dbReference>
<dbReference type="InterPro" id="IPR050353">
    <property type="entry name" value="PyrK_electron_transfer"/>
</dbReference>
<dbReference type="SUPFAM" id="SSF63380">
    <property type="entry name" value="Riboflavin synthase domain-like"/>
    <property type="match status" value="1"/>
</dbReference>
<dbReference type="Pfam" id="PF00175">
    <property type="entry name" value="NAD_binding_1"/>
    <property type="match status" value="1"/>
</dbReference>
<name>A0A6N7XG43_9FIRM</name>
<organism evidence="3 4">
    <name type="scientific">Peptostreptococcus porci</name>
    <dbReference type="NCBI Taxonomy" id="2652282"/>
    <lineage>
        <taxon>Bacteria</taxon>
        <taxon>Bacillati</taxon>
        <taxon>Bacillota</taxon>
        <taxon>Clostridia</taxon>
        <taxon>Peptostreptococcales</taxon>
        <taxon>Peptostreptococcaceae</taxon>
        <taxon>Peptostreptococcus</taxon>
    </lineage>
</organism>
<evidence type="ECO:0000313" key="3">
    <source>
        <dbReference type="EMBL" id="MST62169.1"/>
    </source>
</evidence>
<dbReference type="Gene3D" id="3.40.50.80">
    <property type="entry name" value="Nucleotide-binding domain of ferredoxin-NADP reductase (FNR) module"/>
    <property type="match status" value="1"/>
</dbReference>
<keyword evidence="1" id="KW-0411">Iron-sulfur</keyword>
<protein>
    <submittedName>
        <fullName evidence="3">Anaerobic sulfite reductase subunit AsrB</fullName>
    </submittedName>
</protein>
<dbReference type="Gene3D" id="2.40.30.10">
    <property type="entry name" value="Translation factors"/>
    <property type="match status" value="1"/>
</dbReference>
<feature type="binding site" evidence="1">
    <location>
        <position position="239"/>
    </location>
    <ligand>
        <name>[2Fe-2S] cluster</name>
        <dbReference type="ChEBI" id="CHEBI:190135"/>
    </ligand>
</feature>
<dbReference type="Proteomes" id="UP000440713">
    <property type="component" value="Unassembled WGS sequence"/>
</dbReference>
<keyword evidence="1" id="KW-0408">Iron</keyword>
<gene>
    <name evidence="3" type="primary">asrB</name>
    <name evidence="3" type="ORF">FYJ71_04165</name>
</gene>
<comment type="caution">
    <text evidence="3">The sequence shown here is derived from an EMBL/GenBank/DDBJ whole genome shotgun (WGS) entry which is preliminary data.</text>
</comment>
<reference evidence="3 4" key="1">
    <citation type="submission" date="2019-08" db="EMBL/GenBank/DDBJ databases">
        <title>In-depth cultivation of the pig gut microbiome towards novel bacterial diversity and tailored functional studies.</title>
        <authorList>
            <person name="Wylensek D."/>
            <person name="Hitch T.C.A."/>
            <person name="Clavel T."/>
        </authorList>
    </citation>
    <scope>NUCLEOTIDE SEQUENCE [LARGE SCALE GENOMIC DNA]</scope>
    <source>
        <strain evidence="3 4">WCA-SAB-591-4A-A</strain>
    </source>
</reference>
<dbReference type="CDD" id="cd06221">
    <property type="entry name" value="sulfite_reductase_like"/>
    <property type="match status" value="1"/>
</dbReference>
<dbReference type="AlphaFoldDB" id="A0A6N7XG43"/>
<dbReference type="GO" id="GO:0016491">
    <property type="term" value="F:oxidoreductase activity"/>
    <property type="evidence" value="ECO:0007669"/>
    <property type="project" value="InterPro"/>
</dbReference>
<sequence length="266" mass="29770">MCTSNKYIPVGCEIIDIIKHTDIEWTFRAKTNTEKVKPGQFYEISIPMHGESPISVSGIGDNYVDFTIRNVGKVTGNIFKYDIGDTLLLRGPYGNGFDINEFKGKDLVVIAGGSALAPVRGIVEYVYTNPNEFKSFELIVGFKSLKDILFKKDLEKWSEKLKITVTLDSADDDYKGNVGLVTKYIPNISITDLDNVSAVVVGPPMMMKFSIIELQKLNISDENIWVSYERKMHCGIGKCGHCKMDSTYICIDGPVFNYKFAKNLAD</sequence>
<dbReference type="SUPFAM" id="SSF52343">
    <property type="entry name" value="Ferredoxin reductase-like, C-terminal NADP-linked domain"/>
    <property type="match status" value="1"/>
</dbReference>
<dbReference type="PANTHER" id="PTHR43513:SF1">
    <property type="entry name" value="ANAEROBIC SULFITE REDUCTASE SUBUNIT B"/>
    <property type="match status" value="1"/>
</dbReference>
<dbReference type="InterPro" id="IPR017927">
    <property type="entry name" value="FAD-bd_FR_type"/>
</dbReference>